<organism evidence="2 3">
    <name type="scientific">Streblomastix strix</name>
    <dbReference type="NCBI Taxonomy" id="222440"/>
    <lineage>
        <taxon>Eukaryota</taxon>
        <taxon>Metamonada</taxon>
        <taxon>Preaxostyla</taxon>
        <taxon>Oxymonadida</taxon>
        <taxon>Streblomastigidae</taxon>
        <taxon>Streblomastix</taxon>
    </lineage>
</organism>
<feature type="coiled-coil region" evidence="1">
    <location>
        <begin position="7"/>
        <end position="34"/>
    </location>
</feature>
<protein>
    <submittedName>
        <fullName evidence="2">Uncharacterized protein</fullName>
    </submittedName>
</protein>
<gene>
    <name evidence="2" type="ORF">EZS28_037611</name>
</gene>
<reference evidence="2 3" key="1">
    <citation type="submission" date="2019-03" db="EMBL/GenBank/DDBJ databases">
        <title>Single cell metagenomics reveals metabolic interactions within the superorganism composed of flagellate Streblomastix strix and complex community of Bacteroidetes bacteria on its surface.</title>
        <authorList>
            <person name="Treitli S.C."/>
            <person name="Kolisko M."/>
            <person name="Husnik F."/>
            <person name="Keeling P."/>
            <person name="Hampl V."/>
        </authorList>
    </citation>
    <scope>NUCLEOTIDE SEQUENCE [LARGE SCALE GENOMIC DNA]</scope>
    <source>
        <strain evidence="2">ST1C</strain>
    </source>
</reference>
<comment type="caution">
    <text evidence="2">The sequence shown here is derived from an EMBL/GenBank/DDBJ whole genome shotgun (WGS) entry which is preliminary data.</text>
</comment>
<evidence type="ECO:0000313" key="2">
    <source>
        <dbReference type="EMBL" id="KAA6366862.1"/>
    </source>
</evidence>
<evidence type="ECO:0000256" key="1">
    <source>
        <dbReference type="SAM" id="Coils"/>
    </source>
</evidence>
<dbReference type="AlphaFoldDB" id="A0A5J4UAD4"/>
<name>A0A5J4UAD4_9EUKA</name>
<accession>A0A5J4UAD4</accession>
<dbReference type="Proteomes" id="UP000324800">
    <property type="component" value="Unassembled WGS sequence"/>
</dbReference>
<proteinExistence type="predicted"/>
<evidence type="ECO:0000313" key="3">
    <source>
        <dbReference type="Proteomes" id="UP000324800"/>
    </source>
</evidence>
<sequence>MKIRRQIRSKVKKRKEFEKKAKEIINEQATAEAKKRIANIIACLKMQLEEREDPMSEYEQFSKMNSDAFDAYRKQVQSQTIKERIEGAIVDLYEYRKFADENLKDKLLIGHAIDLYLYSFLVENSVVLPESKVRIKDKGVQKKEILHFKELNDWFKATHFASFYDILGKWNLEFTAKDNDFSISNEDCTFDQKPKDIAAAFIEGLKELSILNDTNTLQREMSLLSLFMGLNGIQQTKDMQYKEDAFTTVYLNNNLKIKTCEHWSERKGRNSNQASLWILTKTIKLHKKDYYESKLKPLIVKIYQAKQKQNIETIAKSIKKNEFAQTAKFTLKDI</sequence>
<dbReference type="EMBL" id="SNRW01018933">
    <property type="protein sequence ID" value="KAA6366862.1"/>
    <property type="molecule type" value="Genomic_DNA"/>
</dbReference>
<dbReference type="OrthoDB" id="10689660at2759"/>
<keyword evidence="1" id="KW-0175">Coiled coil</keyword>